<comment type="subcellular location">
    <subcellularLocation>
        <location evidence="4">Cytoplasm</location>
    </subcellularLocation>
</comment>
<dbReference type="InterPro" id="IPR036291">
    <property type="entry name" value="NAD(P)-bd_dom_sf"/>
</dbReference>
<organism evidence="9 10">
    <name type="scientific">Rhizobium loti</name>
    <name type="common">Mesorhizobium loti</name>
    <dbReference type="NCBI Taxonomy" id="381"/>
    <lineage>
        <taxon>Bacteria</taxon>
        <taxon>Pseudomonadati</taxon>
        <taxon>Pseudomonadota</taxon>
        <taxon>Alphaproteobacteria</taxon>
        <taxon>Hyphomicrobiales</taxon>
        <taxon>Phyllobacteriaceae</taxon>
        <taxon>Mesorhizobium</taxon>
    </lineage>
</organism>
<evidence type="ECO:0000256" key="1">
    <source>
        <dbReference type="ARBA" id="ARBA00005525"/>
    </source>
</evidence>
<gene>
    <name evidence="4" type="primary">proC</name>
    <name evidence="9" type="ORF">BAE39_24920</name>
</gene>
<dbReference type="SUPFAM" id="SSF48179">
    <property type="entry name" value="6-phosphogluconate dehydrogenase C-terminal domain-like"/>
    <property type="match status" value="1"/>
</dbReference>
<evidence type="ECO:0000313" key="9">
    <source>
        <dbReference type="EMBL" id="OBP69596.1"/>
    </source>
</evidence>
<dbReference type="UniPathway" id="UPA00098">
    <property type="reaction ID" value="UER00361"/>
</dbReference>
<dbReference type="GO" id="GO:0004735">
    <property type="term" value="F:pyrroline-5-carboxylate reductase activity"/>
    <property type="evidence" value="ECO:0007669"/>
    <property type="project" value="UniProtKB-UniRule"/>
</dbReference>
<dbReference type="HAMAP" id="MF_01925">
    <property type="entry name" value="P5C_reductase"/>
    <property type="match status" value="1"/>
</dbReference>
<dbReference type="RefSeq" id="WP_032928732.1">
    <property type="nucleotide sequence ID" value="NZ_LZTH01000004.1"/>
</dbReference>
<dbReference type="PANTHER" id="PTHR11645:SF0">
    <property type="entry name" value="PYRROLINE-5-CARBOXYLATE REDUCTASE 3"/>
    <property type="match status" value="1"/>
</dbReference>
<feature type="domain" description="Pyrroline-5-carboxylate reductase catalytic N-terminal" evidence="7">
    <location>
        <begin position="7"/>
        <end position="100"/>
    </location>
</feature>
<evidence type="ECO:0000313" key="10">
    <source>
        <dbReference type="Proteomes" id="UP000093748"/>
    </source>
</evidence>
<name>A0A1A5J9Q7_RHILI</name>
<protein>
    <recommendedName>
        <fullName evidence="4 5">Pyrroline-5-carboxylate reductase</fullName>
        <shortName evidence="4">P5C reductase</shortName>
        <shortName evidence="4">P5CR</shortName>
        <ecNumber evidence="4 5">1.5.1.2</ecNumber>
    </recommendedName>
    <alternativeName>
        <fullName evidence="4">PCA reductase</fullName>
    </alternativeName>
</protein>
<comment type="catalytic activity">
    <reaction evidence="4">
        <text>L-proline + NAD(+) = (S)-1-pyrroline-5-carboxylate + NADH + 2 H(+)</text>
        <dbReference type="Rhea" id="RHEA:14105"/>
        <dbReference type="ChEBI" id="CHEBI:15378"/>
        <dbReference type="ChEBI" id="CHEBI:17388"/>
        <dbReference type="ChEBI" id="CHEBI:57540"/>
        <dbReference type="ChEBI" id="CHEBI:57945"/>
        <dbReference type="ChEBI" id="CHEBI:60039"/>
        <dbReference type="EC" id="1.5.1.2"/>
    </reaction>
</comment>
<keyword evidence="3 4" id="KW-0560">Oxidoreductase</keyword>
<feature type="domain" description="Pyrroline-5-carboxylate reductase dimerisation" evidence="8">
    <location>
        <begin position="164"/>
        <end position="269"/>
    </location>
</feature>
<dbReference type="Proteomes" id="UP000093748">
    <property type="component" value="Unassembled WGS sequence"/>
</dbReference>
<sequence>MTNRLVLAGCGNMGYAMLSGWLKSGKLAPSAVFVIEPNAELRQRAATLGCATSADAGEIPADAVPDLVVIAVKPQVIRDVTAAYKRFGDGRTTFVSIAAGTPVATFEDILGNRAPVVRCMPNTPASIGKGMMVVFSNPLVSDDTKRFVADLLSASGEVATIDDEGLMDAVTAVSGSGPAYIFHFIEALTVAAEKAGLPKATARLLAMQTVYGAASLAAESQEEPGVLRQQVTSPNGTTAAALAVLMGEDRLTNLLTQAVEAARLRSIELGK</sequence>
<feature type="binding site" evidence="6">
    <location>
        <begin position="71"/>
        <end position="74"/>
    </location>
    <ligand>
        <name>NADP(+)</name>
        <dbReference type="ChEBI" id="CHEBI:58349"/>
    </ligand>
</feature>
<evidence type="ECO:0000256" key="4">
    <source>
        <dbReference type="HAMAP-Rule" id="MF_01925"/>
    </source>
</evidence>
<dbReference type="Pfam" id="PF14748">
    <property type="entry name" value="P5CR_dimer"/>
    <property type="match status" value="1"/>
</dbReference>
<comment type="similarity">
    <text evidence="1 4">Belongs to the pyrroline-5-carboxylate reductase family.</text>
</comment>
<evidence type="ECO:0000259" key="8">
    <source>
        <dbReference type="Pfam" id="PF14748"/>
    </source>
</evidence>
<dbReference type="GO" id="GO:0005737">
    <property type="term" value="C:cytoplasm"/>
    <property type="evidence" value="ECO:0007669"/>
    <property type="project" value="UniProtKB-SubCell"/>
</dbReference>
<dbReference type="EMBL" id="LZTJ01000034">
    <property type="protein sequence ID" value="OBP69596.1"/>
    <property type="molecule type" value="Genomic_DNA"/>
</dbReference>
<comment type="pathway">
    <text evidence="4">Amino-acid biosynthesis; L-proline biosynthesis; L-proline from L-glutamate 5-semialdehyde: step 1/1.</text>
</comment>
<evidence type="ECO:0000256" key="6">
    <source>
        <dbReference type="PIRSR" id="PIRSR000193-1"/>
    </source>
</evidence>
<evidence type="ECO:0000259" key="7">
    <source>
        <dbReference type="Pfam" id="PF03807"/>
    </source>
</evidence>
<dbReference type="InterPro" id="IPR008927">
    <property type="entry name" value="6-PGluconate_DH-like_C_sf"/>
</dbReference>
<dbReference type="FunFam" id="1.10.3730.10:FF:000001">
    <property type="entry name" value="Pyrroline-5-carboxylate reductase"/>
    <property type="match status" value="1"/>
</dbReference>
<comment type="function">
    <text evidence="4">Catalyzes the reduction of 1-pyrroline-5-carboxylate (PCA) to L-proline.</text>
</comment>
<dbReference type="Pfam" id="PF03807">
    <property type="entry name" value="F420_oxidored"/>
    <property type="match status" value="1"/>
</dbReference>
<keyword evidence="4" id="KW-0641">Proline biosynthesis</keyword>
<dbReference type="InterPro" id="IPR028939">
    <property type="entry name" value="P5C_Rdtase_cat_N"/>
</dbReference>
<comment type="catalytic activity">
    <reaction evidence="4">
        <text>L-proline + NADP(+) = (S)-1-pyrroline-5-carboxylate + NADPH + 2 H(+)</text>
        <dbReference type="Rhea" id="RHEA:14109"/>
        <dbReference type="ChEBI" id="CHEBI:15378"/>
        <dbReference type="ChEBI" id="CHEBI:17388"/>
        <dbReference type="ChEBI" id="CHEBI:57783"/>
        <dbReference type="ChEBI" id="CHEBI:58349"/>
        <dbReference type="ChEBI" id="CHEBI:60039"/>
        <dbReference type="EC" id="1.5.1.2"/>
    </reaction>
</comment>
<dbReference type="PANTHER" id="PTHR11645">
    <property type="entry name" value="PYRROLINE-5-CARBOXYLATE REDUCTASE"/>
    <property type="match status" value="1"/>
</dbReference>
<accession>A0A1A5J9Q7</accession>
<dbReference type="AlphaFoldDB" id="A0A1A5J9Q7"/>
<dbReference type="OrthoDB" id="9805754at2"/>
<evidence type="ECO:0000256" key="5">
    <source>
        <dbReference type="NCBIfam" id="TIGR00112"/>
    </source>
</evidence>
<dbReference type="PIRSF" id="PIRSF000193">
    <property type="entry name" value="Pyrrol-5-carb_rd"/>
    <property type="match status" value="1"/>
</dbReference>
<evidence type="ECO:0000256" key="2">
    <source>
        <dbReference type="ARBA" id="ARBA00022857"/>
    </source>
</evidence>
<dbReference type="GO" id="GO:0055129">
    <property type="term" value="P:L-proline biosynthetic process"/>
    <property type="evidence" value="ECO:0007669"/>
    <property type="project" value="UniProtKB-UniRule"/>
</dbReference>
<comment type="caution">
    <text evidence="9">The sequence shown here is derived from an EMBL/GenBank/DDBJ whole genome shotgun (WGS) entry which is preliminary data.</text>
</comment>
<dbReference type="NCBIfam" id="TIGR00112">
    <property type="entry name" value="proC"/>
    <property type="match status" value="1"/>
</dbReference>
<keyword evidence="2 4" id="KW-0521">NADP</keyword>
<dbReference type="InterPro" id="IPR000304">
    <property type="entry name" value="Pyrroline-COOH_reductase"/>
</dbReference>
<reference evidence="10" key="1">
    <citation type="submission" date="2016-06" db="EMBL/GenBank/DDBJ databases">
        <title>NZP2037 Pacbio-Illumina hybrid assembly.</title>
        <authorList>
            <person name="Ramsay J.P."/>
        </authorList>
    </citation>
    <scope>NUCLEOTIDE SEQUENCE [LARGE SCALE GENOMIC DNA]</scope>
    <source>
        <strain evidence="10">R7ANS::ICEMlSym2042</strain>
    </source>
</reference>
<dbReference type="InterPro" id="IPR029036">
    <property type="entry name" value="P5CR_dimer"/>
</dbReference>
<dbReference type="Gene3D" id="3.40.50.720">
    <property type="entry name" value="NAD(P)-binding Rossmann-like Domain"/>
    <property type="match status" value="1"/>
</dbReference>
<dbReference type="GeneID" id="66685976"/>
<keyword evidence="4" id="KW-0963">Cytoplasm</keyword>
<dbReference type="SUPFAM" id="SSF51735">
    <property type="entry name" value="NAD(P)-binding Rossmann-fold domains"/>
    <property type="match status" value="1"/>
</dbReference>
<keyword evidence="4" id="KW-0028">Amino-acid biosynthesis</keyword>
<dbReference type="EC" id="1.5.1.2" evidence="4 5"/>
<proteinExistence type="inferred from homology"/>
<dbReference type="Gene3D" id="1.10.3730.10">
    <property type="entry name" value="ProC C-terminal domain-like"/>
    <property type="match status" value="1"/>
</dbReference>
<evidence type="ECO:0000256" key="3">
    <source>
        <dbReference type="ARBA" id="ARBA00023002"/>
    </source>
</evidence>